<dbReference type="AlphaFoldDB" id="A0A1G2JNZ1"/>
<name>A0A1G2JNZ1_9BACT</name>
<evidence type="ECO:0000256" key="1">
    <source>
        <dbReference type="SAM" id="MobiDB-lite"/>
    </source>
</evidence>
<comment type="caution">
    <text evidence="2">The sequence shown here is derived from an EMBL/GenBank/DDBJ whole genome shotgun (WGS) entry which is preliminary data.</text>
</comment>
<feature type="region of interest" description="Disordered" evidence="1">
    <location>
        <begin position="36"/>
        <end position="85"/>
    </location>
</feature>
<proteinExistence type="predicted"/>
<gene>
    <name evidence="2" type="ORF">A2561_01750</name>
</gene>
<reference evidence="2 3" key="1">
    <citation type="journal article" date="2016" name="Nat. Commun.">
        <title>Thousands of microbial genomes shed light on interconnected biogeochemical processes in an aquifer system.</title>
        <authorList>
            <person name="Anantharaman K."/>
            <person name="Brown C.T."/>
            <person name="Hug L.A."/>
            <person name="Sharon I."/>
            <person name="Castelle C.J."/>
            <person name="Probst A.J."/>
            <person name="Thomas B.C."/>
            <person name="Singh A."/>
            <person name="Wilkins M.J."/>
            <person name="Karaoz U."/>
            <person name="Brodie E.L."/>
            <person name="Williams K.H."/>
            <person name="Hubbard S.S."/>
            <person name="Banfield J.F."/>
        </authorList>
    </citation>
    <scope>NUCLEOTIDE SEQUENCE [LARGE SCALE GENOMIC DNA]</scope>
</reference>
<dbReference type="Proteomes" id="UP000178935">
    <property type="component" value="Unassembled WGS sequence"/>
</dbReference>
<evidence type="ECO:0000313" key="3">
    <source>
        <dbReference type="Proteomes" id="UP000178935"/>
    </source>
</evidence>
<evidence type="ECO:0000313" key="2">
    <source>
        <dbReference type="EMBL" id="OGZ88866.1"/>
    </source>
</evidence>
<accession>A0A1G2JNZ1</accession>
<dbReference type="EMBL" id="MHPU01000015">
    <property type="protein sequence ID" value="OGZ88866.1"/>
    <property type="molecule type" value="Genomic_DNA"/>
</dbReference>
<protein>
    <submittedName>
        <fullName evidence="2">Uncharacterized protein</fullName>
    </submittedName>
</protein>
<organism evidence="2 3">
    <name type="scientific">Candidatus Staskawiczbacteria bacterium RIFOXYD1_FULL_32_13</name>
    <dbReference type="NCBI Taxonomy" id="1802234"/>
    <lineage>
        <taxon>Bacteria</taxon>
        <taxon>Candidatus Staskawicziibacteriota</taxon>
    </lineage>
</organism>
<feature type="region of interest" description="Disordered" evidence="1">
    <location>
        <begin position="1"/>
        <end position="23"/>
    </location>
</feature>
<sequence length="302" mass="34196">MLESKFGGVSIETAENLEQEKGKNVKVSAIFERHGEKEASQITAETRLTETGEMEGAEFGKKLPKRKNIKGYSSDTGSKPGDEGRTVKTTMLAVENSPTEIKSSKVRIRKELGFYCDENTDFFRRMKQINIDVSEMDFGDLLEEELDDRRLVEVRNQQADYYLSFGENRPSPRTISPVELAALMAKRIDAYINMVDRLNSGSDVQLINGTHDFNIVAFLKQAMILGRNKVGEPIKFEKIEEIGGGIGYNEYFEVLVETDGVGTKTIKLIFRGKEYELDTKRVGELLEIADKFDYESVEEIKK</sequence>